<organism evidence="2 3">
    <name type="scientific">Pyxicephalus adspersus</name>
    <name type="common">African bullfrog</name>
    <dbReference type="NCBI Taxonomy" id="30357"/>
    <lineage>
        <taxon>Eukaryota</taxon>
        <taxon>Metazoa</taxon>
        <taxon>Chordata</taxon>
        <taxon>Craniata</taxon>
        <taxon>Vertebrata</taxon>
        <taxon>Euteleostomi</taxon>
        <taxon>Amphibia</taxon>
        <taxon>Batrachia</taxon>
        <taxon>Anura</taxon>
        <taxon>Neobatrachia</taxon>
        <taxon>Ranoidea</taxon>
        <taxon>Pyxicephalidae</taxon>
        <taxon>Pyxicephalinae</taxon>
        <taxon>Pyxicephalus</taxon>
    </lineage>
</organism>
<evidence type="ECO:0000313" key="3">
    <source>
        <dbReference type="Proteomes" id="UP001181693"/>
    </source>
</evidence>
<reference evidence="2" key="1">
    <citation type="thesis" date="2020" institute="ProQuest LLC" country="789 East Eisenhower Parkway, Ann Arbor, MI, USA">
        <title>Comparative Genomics and Chromosome Evolution.</title>
        <authorList>
            <person name="Mudd A.B."/>
        </authorList>
    </citation>
    <scope>NUCLEOTIDE SEQUENCE</scope>
    <source>
        <strain evidence="2">1538</strain>
        <tissue evidence="2">Blood</tissue>
    </source>
</reference>
<keyword evidence="1" id="KW-1133">Transmembrane helix</keyword>
<comment type="caution">
    <text evidence="2">The sequence shown here is derived from an EMBL/GenBank/DDBJ whole genome shotgun (WGS) entry which is preliminary data.</text>
</comment>
<protein>
    <submittedName>
        <fullName evidence="2">Uncharacterized protein</fullName>
    </submittedName>
</protein>
<proteinExistence type="predicted"/>
<name>A0AAV3AXF3_PYXAD</name>
<keyword evidence="1" id="KW-0472">Membrane</keyword>
<dbReference type="AlphaFoldDB" id="A0AAV3AXF3"/>
<keyword evidence="1" id="KW-0812">Transmembrane</keyword>
<gene>
    <name evidence="2" type="ORF">GDO54_007803</name>
</gene>
<dbReference type="EMBL" id="DYDO01000002">
    <property type="protein sequence ID" value="DBA32053.1"/>
    <property type="molecule type" value="Genomic_DNA"/>
</dbReference>
<feature type="transmembrane region" description="Helical" evidence="1">
    <location>
        <begin position="81"/>
        <end position="104"/>
    </location>
</feature>
<sequence length="105" mass="12682">MGHKEFNSVYNQNRKSIFFHIEGFKEGNKTKPSQTQHHKYCTIKLYNTSQFKLGMQSKTARYFSKRKKKGKKKRKKKKKTFLCNFLPKMAVIPALFFCFVFYYFK</sequence>
<dbReference type="Proteomes" id="UP001181693">
    <property type="component" value="Unassembled WGS sequence"/>
</dbReference>
<evidence type="ECO:0000313" key="2">
    <source>
        <dbReference type="EMBL" id="DBA32053.1"/>
    </source>
</evidence>
<keyword evidence="3" id="KW-1185">Reference proteome</keyword>
<evidence type="ECO:0000256" key="1">
    <source>
        <dbReference type="SAM" id="Phobius"/>
    </source>
</evidence>
<accession>A0AAV3AXF3</accession>